<evidence type="ECO:0000313" key="2">
    <source>
        <dbReference type="Proteomes" id="UP001472677"/>
    </source>
</evidence>
<evidence type="ECO:0000313" key="1">
    <source>
        <dbReference type="EMBL" id="KAK8579980.1"/>
    </source>
</evidence>
<organism evidence="1 2">
    <name type="scientific">Hibiscus sabdariffa</name>
    <name type="common">roselle</name>
    <dbReference type="NCBI Taxonomy" id="183260"/>
    <lineage>
        <taxon>Eukaryota</taxon>
        <taxon>Viridiplantae</taxon>
        <taxon>Streptophyta</taxon>
        <taxon>Embryophyta</taxon>
        <taxon>Tracheophyta</taxon>
        <taxon>Spermatophyta</taxon>
        <taxon>Magnoliopsida</taxon>
        <taxon>eudicotyledons</taxon>
        <taxon>Gunneridae</taxon>
        <taxon>Pentapetalae</taxon>
        <taxon>rosids</taxon>
        <taxon>malvids</taxon>
        <taxon>Malvales</taxon>
        <taxon>Malvaceae</taxon>
        <taxon>Malvoideae</taxon>
        <taxon>Hibiscus</taxon>
    </lineage>
</organism>
<name>A0ABR2FGG8_9ROSI</name>
<proteinExistence type="predicted"/>
<protein>
    <submittedName>
        <fullName evidence="1">Uncharacterized protein</fullName>
    </submittedName>
</protein>
<reference evidence="1 2" key="1">
    <citation type="journal article" date="2024" name="G3 (Bethesda)">
        <title>Genome assembly of Hibiscus sabdariffa L. provides insights into metabolisms of medicinal natural products.</title>
        <authorList>
            <person name="Kim T."/>
        </authorList>
    </citation>
    <scope>NUCLEOTIDE SEQUENCE [LARGE SCALE GENOMIC DNA]</scope>
    <source>
        <strain evidence="1">TK-2024</strain>
        <tissue evidence="1">Old leaves</tissue>
    </source>
</reference>
<keyword evidence="2" id="KW-1185">Reference proteome</keyword>
<dbReference type="Proteomes" id="UP001472677">
    <property type="component" value="Unassembled WGS sequence"/>
</dbReference>
<dbReference type="EMBL" id="JBBPBM010000006">
    <property type="protein sequence ID" value="KAK8579980.1"/>
    <property type="molecule type" value="Genomic_DNA"/>
</dbReference>
<sequence>MTSTWLQRGVANPNTLDPSEALVRIFLSHQDMLALLKTSLTFSQATIVSFFDNLVDELVSLFSGDKGYIILIHMLKLF</sequence>
<accession>A0ABR2FGG8</accession>
<comment type="caution">
    <text evidence="1">The sequence shown here is derived from an EMBL/GenBank/DDBJ whole genome shotgun (WGS) entry which is preliminary data.</text>
</comment>
<gene>
    <name evidence="1" type="ORF">V6N12_070273</name>
</gene>